<dbReference type="Pfam" id="PF01769">
    <property type="entry name" value="MgtE"/>
    <property type="match status" value="1"/>
</dbReference>
<dbReference type="AlphaFoldDB" id="A0A5B9PB96"/>
<organism evidence="11 12">
    <name type="scientific">Mariniblastus fucicola</name>
    <dbReference type="NCBI Taxonomy" id="980251"/>
    <lineage>
        <taxon>Bacteria</taxon>
        <taxon>Pseudomonadati</taxon>
        <taxon>Planctomycetota</taxon>
        <taxon>Planctomycetia</taxon>
        <taxon>Pirellulales</taxon>
        <taxon>Pirellulaceae</taxon>
        <taxon>Mariniblastus</taxon>
    </lineage>
</organism>
<dbReference type="Proteomes" id="UP000322214">
    <property type="component" value="Chromosome"/>
</dbReference>
<keyword evidence="4 9" id="KW-0812">Transmembrane</keyword>
<keyword evidence="8" id="KW-0129">CBS domain</keyword>
<evidence type="ECO:0000256" key="1">
    <source>
        <dbReference type="ARBA" id="ARBA00004141"/>
    </source>
</evidence>
<dbReference type="STRING" id="980251.GCA_001642875_04591"/>
<evidence type="ECO:0000313" key="11">
    <source>
        <dbReference type="EMBL" id="QEG20391.1"/>
    </source>
</evidence>
<dbReference type="InterPro" id="IPR006669">
    <property type="entry name" value="MgtE_transporter"/>
</dbReference>
<evidence type="ECO:0000256" key="3">
    <source>
        <dbReference type="ARBA" id="ARBA00022448"/>
    </source>
</evidence>
<dbReference type="SUPFAM" id="SSF54631">
    <property type="entry name" value="CBS-domain pair"/>
    <property type="match status" value="1"/>
</dbReference>
<keyword evidence="6 9" id="KW-1133">Transmembrane helix</keyword>
<dbReference type="Gene3D" id="3.10.580.10">
    <property type="entry name" value="CBS-domain"/>
    <property type="match status" value="1"/>
</dbReference>
<evidence type="ECO:0000256" key="4">
    <source>
        <dbReference type="ARBA" id="ARBA00022692"/>
    </source>
</evidence>
<evidence type="ECO:0000256" key="6">
    <source>
        <dbReference type="ARBA" id="ARBA00022989"/>
    </source>
</evidence>
<dbReference type="Pfam" id="PF00571">
    <property type="entry name" value="CBS"/>
    <property type="match status" value="2"/>
</dbReference>
<dbReference type="RefSeq" id="WP_075082586.1">
    <property type="nucleotide sequence ID" value="NZ_CP042912.1"/>
</dbReference>
<evidence type="ECO:0000313" key="12">
    <source>
        <dbReference type="Proteomes" id="UP000322214"/>
    </source>
</evidence>
<name>A0A5B9PB96_9BACT</name>
<keyword evidence="9" id="KW-0479">Metal-binding</keyword>
<evidence type="ECO:0000256" key="8">
    <source>
        <dbReference type="PROSITE-ProRule" id="PRU00703"/>
    </source>
</evidence>
<dbReference type="KEGG" id="mff:MFFC18_02390"/>
<dbReference type="SUPFAM" id="SSF158791">
    <property type="entry name" value="MgtE N-terminal domain-like"/>
    <property type="match status" value="1"/>
</dbReference>
<keyword evidence="7 9" id="KW-0472">Membrane</keyword>
<dbReference type="PROSITE" id="PS51371">
    <property type="entry name" value="CBS"/>
    <property type="match status" value="2"/>
</dbReference>
<sequence length="463" mass="50803">MTPEPENAATEKDVDEVAMLAALTDQIEASDFGAAQGLLEDMDARSRSRLLSRLPSELQQLLVTHIAPEQAADFIHEMPEVQARDILEEIDPSQAADILEELPKKEQADFVGELPKESMDAILSEMEAEDASAIRLLATYDDDEAGGIMTVKFFAVAETETVGQVIGRLRDNIEEFSDFDVQYAYVVDVENHLIGVLRLRDLLVSRDEVKIATLMIKDPLFVSTHTKLPELHQIFDAHSFFGIPVVNELNLLVGVLRRGDVEESMSEQFQDDYEKAQGLISEEIRAMPTVTRARRRLSWLSINIVLNIIAASVIAFYQDTLEQVIALAVFLPIISDMSGCSGNQAVAVSMRELSLGLVEPKEVVRVWLKEISVGLINGLALGLLIASVALLWKGNPWLGLVVGVAMMLNTIIAVSLGGTLPLVMRRLNLDPALASGPILTTVTDMCGFFLVLSGASIFLSYLV</sequence>
<reference evidence="11 12" key="1">
    <citation type="submission" date="2019-08" db="EMBL/GenBank/DDBJ databases">
        <title>Deep-cultivation of Planctomycetes and their phenomic and genomic characterization uncovers novel biology.</title>
        <authorList>
            <person name="Wiegand S."/>
            <person name="Jogler M."/>
            <person name="Boedeker C."/>
            <person name="Pinto D."/>
            <person name="Vollmers J."/>
            <person name="Rivas-Marin E."/>
            <person name="Kohn T."/>
            <person name="Peeters S.H."/>
            <person name="Heuer A."/>
            <person name="Rast P."/>
            <person name="Oberbeckmann S."/>
            <person name="Bunk B."/>
            <person name="Jeske O."/>
            <person name="Meyerdierks A."/>
            <person name="Storesund J.E."/>
            <person name="Kallscheuer N."/>
            <person name="Luecker S."/>
            <person name="Lage O.M."/>
            <person name="Pohl T."/>
            <person name="Merkel B.J."/>
            <person name="Hornburger P."/>
            <person name="Mueller R.-W."/>
            <person name="Bruemmer F."/>
            <person name="Labrenz M."/>
            <person name="Spormann A.M."/>
            <person name="Op den Camp H."/>
            <person name="Overmann J."/>
            <person name="Amann R."/>
            <person name="Jetten M.S.M."/>
            <person name="Mascher T."/>
            <person name="Medema M.H."/>
            <person name="Devos D.P."/>
            <person name="Kaster A.-K."/>
            <person name="Ovreas L."/>
            <person name="Rohde M."/>
            <person name="Galperin M.Y."/>
            <person name="Jogler C."/>
        </authorList>
    </citation>
    <scope>NUCLEOTIDE SEQUENCE [LARGE SCALE GENOMIC DNA]</scope>
    <source>
        <strain evidence="11 12">FC18</strain>
    </source>
</reference>
<evidence type="ECO:0000256" key="5">
    <source>
        <dbReference type="ARBA" id="ARBA00022842"/>
    </source>
</evidence>
<dbReference type="Pfam" id="PF03448">
    <property type="entry name" value="MgtE_N"/>
    <property type="match status" value="1"/>
</dbReference>
<dbReference type="SUPFAM" id="SSF161093">
    <property type="entry name" value="MgtE membrane domain-like"/>
    <property type="match status" value="1"/>
</dbReference>
<dbReference type="SMART" id="SM00116">
    <property type="entry name" value="CBS"/>
    <property type="match status" value="2"/>
</dbReference>
<keyword evidence="3 9" id="KW-0813">Transport</keyword>
<dbReference type="InterPro" id="IPR036739">
    <property type="entry name" value="SLC41_membr_dom_sf"/>
</dbReference>
<dbReference type="Gene3D" id="1.10.357.20">
    <property type="entry name" value="SLC41 divalent cation transporters, integral membrane domain"/>
    <property type="match status" value="1"/>
</dbReference>
<gene>
    <name evidence="11" type="primary">mgtE</name>
    <name evidence="11" type="ORF">MFFC18_02390</name>
</gene>
<dbReference type="CDD" id="cd04606">
    <property type="entry name" value="CBS_pair_Mg_transporter"/>
    <property type="match status" value="1"/>
</dbReference>
<evidence type="ECO:0000259" key="10">
    <source>
        <dbReference type="PROSITE" id="PS51371"/>
    </source>
</evidence>
<dbReference type="GO" id="GO:0015095">
    <property type="term" value="F:magnesium ion transmembrane transporter activity"/>
    <property type="evidence" value="ECO:0007669"/>
    <property type="project" value="UniProtKB-UniRule"/>
</dbReference>
<keyword evidence="12" id="KW-1185">Reference proteome</keyword>
<evidence type="ECO:0000256" key="2">
    <source>
        <dbReference type="ARBA" id="ARBA00009749"/>
    </source>
</evidence>
<dbReference type="OrthoDB" id="9790355at2"/>
<dbReference type="GO" id="GO:0005886">
    <property type="term" value="C:plasma membrane"/>
    <property type="evidence" value="ECO:0007669"/>
    <property type="project" value="UniProtKB-SubCell"/>
</dbReference>
<comment type="subunit">
    <text evidence="9">Homodimer.</text>
</comment>
<evidence type="ECO:0000256" key="9">
    <source>
        <dbReference type="RuleBase" id="RU362011"/>
    </source>
</evidence>
<dbReference type="InterPro" id="IPR006667">
    <property type="entry name" value="SLC41_membr_dom"/>
</dbReference>
<dbReference type="Gene3D" id="1.25.60.10">
    <property type="entry name" value="MgtE N-terminal domain-like"/>
    <property type="match status" value="1"/>
</dbReference>
<feature type="domain" description="CBS" evidence="10">
    <location>
        <begin position="149"/>
        <end position="213"/>
    </location>
</feature>
<feature type="transmembrane region" description="Helical" evidence="9">
    <location>
        <begin position="436"/>
        <end position="462"/>
    </location>
</feature>
<dbReference type="InterPro" id="IPR038076">
    <property type="entry name" value="MgtE_N_sf"/>
</dbReference>
<comment type="subcellular location">
    <subcellularLocation>
        <location evidence="9">Cell membrane</location>
        <topology evidence="9">Multi-pass membrane protein</topology>
    </subcellularLocation>
    <subcellularLocation>
        <location evidence="1">Membrane</location>
        <topology evidence="1">Multi-pass membrane protein</topology>
    </subcellularLocation>
</comment>
<dbReference type="GO" id="GO:0046872">
    <property type="term" value="F:metal ion binding"/>
    <property type="evidence" value="ECO:0007669"/>
    <property type="project" value="UniProtKB-KW"/>
</dbReference>
<dbReference type="PANTHER" id="PTHR41394">
    <property type="entry name" value="MAGNESIUM TRANSPORTER MGTE"/>
    <property type="match status" value="1"/>
</dbReference>
<evidence type="ECO:0000256" key="7">
    <source>
        <dbReference type="ARBA" id="ARBA00023136"/>
    </source>
</evidence>
<feature type="transmembrane region" description="Helical" evidence="9">
    <location>
        <begin position="398"/>
        <end position="424"/>
    </location>
</feature>
<proteinExistence type="inferred from homology"/>
<dbReference type="EMBL" id="CP042912">
    <property type="protein sequence ID" value="QEG20391.1"/>
    <property type="molecule type" value="Genomic_DNA"/>
</dbReference>
<feature type="transmembrane region" description="Helical" evidence="9">
    <location>
        <begin position="371"/>
        <end position="392"/>
    </location>
</feature>
<keyword evidence="5 9" id="KW-0460">Magnesium</keyword>
<comment type="similarity">
    <text evidence="2 9">Belongs to the SLC41A transporter family.</text>
</comment>
<dbReference type="InterPro" id="IPR006668">
    <property type="entry name" value="Mg_transptr_MgtE_intracell_dom"/>
</dbReference>
<dbReference type="PANTHER" id="PTHR41394:SF5">
    <property type="entry name" value="SLC41A_MGTE INTEGRAL MEMBRANE DOMAIN-CONTAINING PROTEIN"/>
    <property type="match status" value="1"/>
</dbReference>
<feature type="transmembrane region" description="Helical" evidence="9">
    <location>
        <begin position="297"/>
        <end position="318"/>
    </location>
</feature>
<dbReference type="SMART" id="SM00924">
    <property type="entry name" value="MgtE_N"/>
    <property type="match status" value="1"/>
</dbReference>
<feature type="domain" description="CBS" evidence="10">
    <location>
        <begin position="215"/>
        <end position="272"/>
    </location>
</feature>
<dbReference type="NCBIfam" id="TIGR00400">
    <property type="entry name" value="mgtE"/>
    <property type="match status" value="1"/>
</dbReference>
<comment type="function">
    <text evidence="9">Acts as a magnesium transporter.</text>
</comment>
<dbReference type="InterPro" id="IPR000644">
    <property type="entry name" value="CBS_dom"/>
</dbReference>
<dbReference type="InterPro" id="IPR046342">
    <property type="entry name" value="CBS_dom_sf"/>
</dbReference>
<protein>
    <recommendedName>
        <fullName evidence="9">Magnesium transporter MgtE</fullName>
    </recommendedName>
</protein>
<keyword evidence="9" id="KW-1003">Cell membrane</keyword>
<accession>A0A5B9PB96</accession>
<comment type="caution">
    <text evidence="9">Lacks conserved residue(s) required for the propagation of feature annotation.</text>
</comment>